<accession>A0A835Z5P9</accession>
<evidence type="ECO:0000256" key="5">
    <source>
        <dbReference type="ARBA" id="ARBA00022737"/>
    </source>
</evidence>
<proteinExistence type="inferred from homology"/>
<feature type="repeat" description="Solcar" evidence="8">
    <location>
        <begin position="172"/>
        <end position="261"/>
    </location>
</feature>
<keyword evidence="11" id="KW-1185">Reference proteome</keyword>
<comment type="subcellular location">
    <subcellularLocation>
        <location evidence="1">Membrane</location>
        <topology evidence="1">Multi-pass membrane protein</topology>
    </subcellularLocation>
</comment>
<dbReference type="Proteomes" id="UP000664859">
    <property type="component" value="Unassembled WGS sequence"/>
</dbReference>
<evidence type="ECO:0000256" key="2">
    <source>
        <dbReference type="ARBA" id="ARBA00006375"/>
    </source>
</evidence>
<gene>
    <name evidence="10" type="ORF">JKP88DRAFT_199102</name>
</gene>
<evidence type="ECO:0000256" key="7">
    <source>
        <dbReference type="ARBA" id="ARBA00023136"/>
    </source>
</evidence>
<feature type="repeat" description="Solcar" evidence="8">
    <location>
        <begin position="81"/>
        <end position="163"/>
    </location>
</feature>
<dbReference type="InterPro" id="IPR023395">
    <property type="entry name" value="MCP_dom_sf"/>
</dbReference>
<evidence type="ECO:0000313" key="10">
    <source>
        <dbReference type="EMBL" id="KAG5182703.1"/>
    </source>
</evidence>
<evidence type="ECO:0000256" key="4">
    <source>
        <dbReference type="ARBA" id="ARBA00022692"/>
    </source>
</evidence>
<dbReference type="AlphaFoldDB" id="A0A835Z5P9"/>
<comment type="caution">
    <text evidence="10">The sequence shown here is derived from an EMBL/GenBank/DDBJ whole genome shotgun (WGS) entry which is preliminary data.</text>
</comment>
<evidence type="ECO:0000256" key="6">
    <source>
        <dbReference type="ARBA" id="ARBA00022989"/>
    </source>
</evidence>
<keyword evidence="6" id="KW-1133">Transmembrane helix</keyword>
<keyword evidence="7 8" id="KW-0472">Membrane</keyword>
<evidence type="ECO:0000256" key="8">
    <source>
        <dbReference type="PROSITE-ProRule" id="PRU00282"/>
    </source>
</evidence>
<keyword evidence="4 8" id="KW-0812">Transmembrane</keyword>
<dbReference type="InterPro" id="IPR018108">
    <property type="entry name" value="MCP_transmembrane"/>
</dbReference>
<evidence type="ECO:0000256" key="1">
    <source>
        <dbReference type="ARBA" id="ARBA00004141"/>
    </source>
</evidence>
<evidence type="ECO:0000313" key="11">
    <source>
        <dbReference type="Proteomes" id="UP000664859"/>
    </source>
</evidence>
<keyword evidence="3 9" id="KW-0813">Transport</keyword>
<dbReference type="GO" id="GO:0016020">
    <property type="term" value="C:membrane"/>
    <property type="evidence" value="ECO:0007669"/>
    <property type="project" value="UniProtKB-SubCell"/>
</dbReference>
<dbReference type="PROSITE" id="PS50920">
    <property type="entry name" value="SOLCAR"/>
    <property type="match status" value="3"/>
</dbReference>
<name>A0A835Z5P9_9STRA</name>
<dbReference type="PANTHER" id="PTHR45667">
    <property type="entry name" value="S-ADENOSYLMETHIONINE MITOCHONDRIAL CARRIER PROTEIN"/>
    <property type="match status" value="1"/>
</dbReference>
<keyword evidence="5" id="KW-0677">Repeat</keyword>
<dbReference type="PRINTS" id="PR00926">
    <property type="entry name" value="MITOCARRIER"/>
</dbReference>
<organism evidence="10 11">
    <name type="scientific">Tribonema minus</name>
    <dbReference type="NCBI Taxonomy" id="303371"/>
    <lineage>
        <taxon>Eukaryota</taxon>
        <taxon>Sar</taxon>
        <taxon>Stramenopiles</taxon>
        <taxon>Ochrophyta</taxon>
        <taxon>PX clade</taxon>
        <taxon>Xanthophyceae</taxon>
        <taxon>Tribonematales</taxon>
        <taxon>Tribonemataceae</taxon>
        <taxon>Tribonema</taxon>
    </lineage>
</organism>
<evidence type="ECO:0000256" key="3">
    <source>
        <dbReference type="ARBA" id="ARBA00022448"/>
    </source>
</evidence>
<protein>
    <submittedName>
        <fullName evidence="10">Mitochondrial energy transfer protein</fullName>
    </submittedName>
</protein>
<dbReference type="InterPro" id="IPR002067">
    <property type="entry name" value="MCP"/>
</dbReference>
<dbReference type="Pfam" id="PF00153">
    <property type="entry name" value="Mito_carr"/>
    <property type="match status" value="3"/>
</dbReference>
<dbReference type="OrthoDB" id="270584at2759"/>
<reference evidence="10" key="1">
    <citation type="submission" date="2021-02" db="EMBL/GenBank/DDBJ databases">
        <title>First Annotated Genome of the Yellow-green Alga Tribonema minus.</title>
        <authorList>
            <person name="Mahan K.M."/>
        </authorList>
    </citation>
    <scope>NUCLEOTIDE SEQUENCE</scope>
    <source>
        <strain evidence="10">UTEX B ZZ1240</strain>
    </source>
</reference>
<dbReference type="EMBL" id="JAFCMP010000224">
    <property type="protein sequence ID" value="KAG5182703.1"/>
    <property type="molecule type" value="Genomic_DNA"/>
</dbReference>
<feature type="repeat" description="Solcar" evidence="8">
    <location>
        <begin position="1"/>
        <end position="70"/>
    </location>
</feature>
<comment type="similarity">
    <text evidence="2 9">Belongs to the mitochondrial carrier (TC 2.A.29) family.</text>
</comment>
<dbReference type="GO" id="GO:0055085">
    <property type="term" value="P:transmembrane transport"/>
    <property type="evidence" value="ECO:0007669"/>
    <property type="project" value="InterPro"/>
</dbReference>
<sequence length="296" mass="32300">MFAGALSRAIAQTAMQPANVVKTLLQGRSTSGQLKHLSFKLLTRGAGAQFLLSLPHGAFNFATLEAVKEYTSSFLPAAGAMGPVLDFFSSTVATTICSIISTPQMVITDRIMADIYPNLASAVRTISQTEGLKGFYAGWGPNLAQKIPSYGLTWVFFQQFKLAHQRVVRREPTNGENFALGAAAAGATVCILIPLDTAKTRIVTQVATPGLVPYTGVVECIQRVIREEGIGTLYKALGPRLASVVPMIGIQFGVYEYLKRELLKFNETGHTMVGRRHRRRIEDFFMELAVRDAQLI</sequence>
<evidence type="ECO:0000256" key="9">
    <source>
        <dbReference type="RuleBase" id="RU000488"/>
    </source>
</evidence>
<dbReference type="Gene3D" id="1.50.40.10">
    <property type="entry name" value="Mitochondrial carrier domain"/>
    <property type="match status" value="2"/>
</dbReference>
<dbReference type="SUPFAM" id="SSF103506">
    <property type="entry name" value="Mitochondrial carrier"/>
    <property type="match status" value="1"/>
</dbReference>